<feature type="transmembrane region" description="Helical" evidence="1">
    <location>
        <begin position="59"/>
        <end position="78"/>
    </location>
</feature>
<feature type="transmembrane region" description="Helical" evidence="1">
    <location>
        <begin position="381"/>
        <end position="400"/>
    </location>
</feature>
<gene>
    <name evidence="2" type="primary">benE</name>
    <name evidence="2" type="ORF">GKZ75_04040</name>
</gene>
<name>A0A6N9QW29_9MICC</name>
<dbReference type="Pfam" id="PF03594">
    <property type="entry name" value="BenE"/>
    <property type="match status" value="1"/>
</dbReference>
<dbReference type="InterPro" id="IPR004711">
    <property type="entry name" value="Benzoate_Transporter"/>
</dbReference>
<feature type="transmembrane region" description="Helical" evidence="1">
    <location>
        <begin position="26"/>
        <end position="47"/>
    </location>
</feature>
<feature type="transmembrane region" description="Helical" evidence="1">
    <location>
        <begin position="85"/>
        <end position="102"/>
    </location>
</feature>
<organism evidence="2 3">
    <name type="scientific">Kocuria marina subsp. indica</name>
    <dbReference type="NCBI Taxonomy" id="1049583"/>
    <lineage>
        <taxon>Bacteria</taxon>
        <taxon>Bacillati</taxon>
        <taxon>Actinomycetota</taxon>
        <taxon>Actinomycetes</taxon>
        <taxon>Micrococcales</taxon>
        <taxon>Micrococcaceae</taxon>
        <taxon>Kocuria</taxon>
    </lineage>
</organism>
<protein>
    <submittedName>
        <fullName evidence="2">Benzoate/H(+) symporter BenE family transporter</fullName>
    </submittedName>
</protein>
<feature type="transmembrane region" description="Helical" evidence="1">
    <location>
        <begin position="179"/>
        <end position="199"/>
    </location>
</feature>
<accession>A0A6N9QW29</accession>
<sequence length="414" mass="42587">MSTAQTTHEAHTGYNLRRDWSASATMAGFIAVVISYSGPLLVVLEAARAGGLDERQTASWVWAMSIGSGVCCAIMSWVSRQPVMIAWSIPGAALLITSLGNYEFSDAVGAYVVAALVSLMLGVTGLFGKLLAAVPKPITAGVLAGVLLPFAMRVAPAVAENPAPAGALVIGYLVGRRFAPRYAVFLALGLGVLVAWAAGSVTPVDLHLGLTTPVLTWPTFSLDAVVGISVPLVIVTAAGQNAPGLAMMNTAGYPPNDRALLGISAVASAVFAPWGSHALNLAAVTAGIATSPEAHPDHRRRYVAGLSSGLFYILFGLFAGSIVTLFSAIPAGMISALCGVALLNALQSAMFDSMHPGDHQPAVIEAALITLAVTASGIEPFGLVSAFWGILVGVIAYAILRPRPARSPRSVPAR</sequence>
<comment type="caution">
    <text evidence="2">The sequence shown here is derived from an EMBL/GenBank/DDBJ whole genome shotgun (WGS) entry which is preliminary data.</text>
</comment>
<dbReference type="Proteomes" id="UP000471026">
    <property type="component" value="Unassembled WGS sequence"/>
</dbReference>
<keyword evidence="1" id="KW-1133">Transmembrane helix</keyword>
<dbReference type="PANTHER" id="PTHR30199">
    <property type="entry name" value="MFS FAMILY TRANSPORTER, PREDICTED SUBSTRATE BENZOATE"/>
    <property type="match status" value="1"/>
</dbReference>
<dbReference type="NCBIfam" id="TIGR00843">
    <property type="entry name" value="benE"/>
    <property type="match status" value="1"/>
</dbReference>
<dbReference type="PANTHER" id="PTHR30199:SF0">
    <property type="entry name" value="INNER MEMBRANE PROTEIN YDCO"/>
    <property type="match status" value="1"/>
</dbReference>
<dbReference type="RefSeq" id="WP_162228904.1">
    <property type="nucleotide sequence ID" value="NZ_WMHZ01000004.1"/>
</dbReference>
<feature type="transmembrane region" description="Helical" evidence="1">
    <location>
        <begin position="108"/>
        <end position="128"/>
    </location>
</feature>
<reference evidence="2 3" key="1">
    <citation type="submission" date="2019-11" db="EMBL/GenBank/DDBJ databases">
        <title>Draft genome sequence of Kocuria indica DP-K7, a methyl red degrading Actinobacterium.</title>
        <authorList>
            <person name="Kumaran S."/>
            <person name="Tischler D."/>
            <person name="Ngo A.C.R."/>
            <person name="Schultes F."/>
        </authorList>
    </citation>
    <scope>NUCLEOTIDE SEQUENCE [LARGE SCALE GENOMIC DNA]</scope>
    <source>
        <strain evidence="2 3">DP-K7</strain>
    </source>
</reference>
<dbReference type="GO" id="GO:0042925">
    <property type="term" value="F:benzoate transmembrane transporter activity"/>
    <property type="evidence" value="ECO:0007669"/>
    <property type="project" value="InterPro"/>
</dbReference>
<dbReference type="EMBL" id="WMHZ01000004">
    <property type="protein sequence ID" value="NDO77426.1"/>
    <property type="molecule type" value="Genomic_DNA"/>
</dbReference>
<proteinExistence type="predicted"/>
<keyword evidence="1" id="KW-0472">Membrane</keyword>
<evidence type="ECO:0000313" key="3">
    <source>
        <dbReference type="Proteomes" id="UP000471026"/>
    </source>
</evidence>
<feature type="transmembrane region" description="Helical" evidence="1">
    <location>
        <begin position="259"/>
        <end position="289"/>
    </location>
</feature>
<dbReference type="AlphaFoldDB" id="A0A6N9QW29"/>
<evidence type="ECO:0000256" key="1">
    <source>
        <dbReference type="SAM" id="Phobius"/>
    </source>
</evidence>
<keyword evidence="1" id="KW-0812">Transmembrane</keyword>
<feature type="transmembrane region" description="Helical" evidence="1">
    <location>
        <begin position="220"/>
        <end position="239"/>
    </location>
</feature>
<feature type="transmembrane region" description="Helical" evidence="1">
    <location>
        <begin position="310"/>
        <end position="343"/>
    </location>
</feature>
<evidence type="ECO:0000313" key="2">
    <source>
        <dbReference type="EMBL" id="NDO77426.1"/>
    </source>
</evidence>
<dbReference type="GO" id="GO:0005886">
    <property type="term" value="C:plasma membrane"/>
    <property type="evidence" value="ECO:0007669"/>
    <property type="project" value="TreeGrafter"/>
</dbReference>